<organism evidence="9 10">
    <name type="scientific">Haloferula helveola</name>
    <dbReference type="NCBI Taxonomy" id="490095"/>
    <lineage>
        <taxon>Bacteria</taxon>
        <taxon>Pseudomonadati</taxon>
        <taxon>Verrucomicrobiota</taxon>
        <taxon>Verrucomicrobiia</taxon>
        <taxon>Verrucomicrobiales</taxon>
        <taxon>Verrucomicrobiaceae</taxon>
        <taxon>Haloferula</taxon>
    </lineage>
</organism>
<dbReference type="EMBL" id="AP024702">
    <property type="protein sequence ID" value="BCX46249.1"/>
    <property type="molecule type" value="Genomic_DNA"/>
</dbReference>
<protein>
    <submittedName>
        <fullName evidence="9">N-acetylgalactosamine-6-sulfatase</fullName>
    </submittedName>
</protein>
<feature type="signal peptide" evidence="7">
    <location>
        <begin position="1"/>
        <end position="19"/>
    </location>
</feature>
<comment type="cofactor">
    <cofactor evidence="1">
        <name>Ca(2+)</name>
        <dbReference type="ChEBI" id="CHEBI:29108"/>
    </cofactor>
</comment>
<name>A0ABM7R9I0_9BACT</name>
<dbReference type="Proteomes" id="UP001374893">
    <property type="component" value="Chromosome"/>
</dbReference>
<dbReference type="Pfam" id="PF00884">
    <property type="entry name" value="Sulfatase"/>
    <property type="match status" value="1"/>
</dbReference>
<dbReference type="PANTHER" id="PTHR42693:SF42">
    <property type="entry name" value="ARYLSULFATASE G"/>
    <property type="match status" value="1"/>
</dbReference>
<evidence type="ECO:0000313" key="9">
    <source>
        <dbReference type="EMBL" id="BCX46249.1"/>
    </source>
</evidence>
<keyword evidence="4 7" id="KW-0732">Signal</keyword>
<evidence type="ECO:0000256" key="2">
    <source>
        <dbReference type="ARBA" id="ARBA00008779"/>
    </source>
</evidence>
<keyword evidence="10" id="KW-1185">Reference proteome</keyword>
<evidence type="ECO:0000256" key="6">
    <source>
        <dbReference type="ARBA" id="ARBA00022837"/>
    </source>
</evidence>
<dbReference type="Gene3D" id="3.40.720.10">
    <property type="entry name" value="Alkaline Phosphatase, subunit A"/>
    <property type="match status" value="1"/>
</dbReference>
<dbReference type="InterPro" id="IPR000917">
    <property type="entry name" value="Sulfatase_N"/>
</dbReference>
<dbReference type="RefSeq" id="WP_338687684.1">
    <property type="nucleotide sequence ID" value="NZ_AP024702.1"/>
</dbReference>
<gene>
    <name evidence="9" type="ORF">HAHE_01570</name>
</gene>
<keyword evidence="6" id="KW-0106">Calcium</keyword>
<evidence type="ECO:0000256" key="1">
    <source>
        <dbReference type="ARBA" id="ARBA00001913"/>
    </source>
</evidence>
<evidence type="ECO:0000256" key="3">
    <source>
        <dbReference type="ARBA" id="ARBA00022723"/>
    </source>
</evidence>
<dbReference type="SUPFAM" id="SSF53649">
    <property type="entry name" value="Alkaline phosphatase-like"/>
    <property type="match status" value="1"/>
</dbReference>
<proteinExistence type="inferred from homology"/>
<evidence type="ECO:0000256" key="4">
    <source>
        <dbReference type="ARBA" id="ARBA00022729"/>
    </source>
</evidence>
<keyword evidence="3" id="KW-0479">Metal-binding</keyword>
<feature type="chain" id="PRO_5045666205" evidence="7">
    <location>
        <begin position="20"/>
        <end position="432"/>
    </location>
</feature>
<comment type="similarity">
    <text evidence="2">Belongs to the sulfatase family.</text>
</comment>
<dbReference type="InterPro" id="IPR050738">
    <property type="entry name" value="Sulfatase"/>
</dbReference>
<evidence type="ECO:0000256" key="5">
    <source>
        <dbReference type="ARBA" id="ARBA00022801"/>
    </source>
</evidence>
<dbReference type="Gene3D" id="3.30.1120.10">
    <property type="match status" value="1"/>
</dbReference>
<dbReference type="PANTHER" id="PTHR42693">
    <property type="entry name" value="ARYLSULFATASE FAMILY MEMBER"/>
    <property type="match status" value="1"/>
</dbReference>
<feature type="domain" description="Sulfatase N-terminal" evidence="8">
    <location>
        <begin position="24"/>
        <end position="319"/>
    </location>
</feature>
<keyword evidence="5" id="KW-0378">Hydrolase</keyword>
<evidence type="ECO:0000313" key="10">
    <source>
        <dbReference type="Proteomes" id="UP001374893"/>
    </source>
</evidence>
<evidence type="ECO:0000259" key="8">
    <source>
        <dbReference type="Pfam" id="PF00884"/>
    </source>
</evidence>
<reference evidence="9 10" key="1">
    <citation type="submission" date="2021-06" db="EMBL/GenBank/DDBJ databases">
        <title>Complete genome of Haloferula helveola possessing various polysaccharide degrading enzymes.</title>
        <authorList>
            <person name="Takami H."/>
            <person name="Huang C."/>
            <person name="Hamasaki K."/>
        </authorList>
    </citation>
    <scope>NUCLEOTIDE SEQUENCE [LARGE SCALE GENOMIC DNA]</scope>
    <source>
        <strain evidence="9 10">CN-1</strain>
    </source>
</reference>
<sequence>MIHRLFLLAALLLPGLLHAEDKRPNIVLILSDDHTYSHYGFMGNEMVETPNLDRMAGESLLYTRGYSMPVCSPSLATLLTGLLPSRHGITGNDLHASSPKAPKAGRANRDPLRDRLLANPLILPKTLSDAGYLTFQTGKLWNTSFSEVGFTHGMTKERSRHGGAGLSIGRKGMEPVHEFIDMAVEKEKPFFVWYAPLLPHDPHNPPERLKKKYAGKGPTKHGEVYHAMIEWFDETCGDLDRYLEKKGLKDDTFIIYLSDNGWDPFAGYGGGRAKLTPYENGIRTPVFIRWPGKVQPTRDDSNLVSIVDVVPTLLSVAGISVPDVMPGLDLRDHEAVEERDTIFIESFRHDIMDIDDPSKSVTSLVVLDGWSKLILPGTVGPDANKARFSSTAGVVELFDLKSDPTETKNLAAERPAEVKRLKALQDAQWKVE</sequence>
<evidence type="ECO:0000256" key="7">
    <source>
        <dbReference type="SAM" id="SignalP"/>
    </source>
</evidence>
<dbReference type="InterPro" id="IPR017850">
    <property type="entry name" value="Alkaline_phosphatase_core_sf"/>
</dbReference>
<accession>A0ABM7R9I0</accession>